<feature type="domain" description="TTF-type" evidence="2">
    <location>
        <begin position="249"/>
        <end position="340"/>
    </location>
</feature>
<evidence type="ECO:0000313" key="3">
    <source>
        <dbReference type="Proteomes" id="UP000515211"/>
    </source>
</evidence>
<protein>
    <submittedName>
        <fullName evidence="4">Uncharacterized protein LOC110273053</fullName>
    </submittedName>
</protein>
<sequence length="948" mass="108289">MRPFLAGYFWQGRLGPPEWSLQPSHFAARTRQSALLSPDIRATPPLRVSASVTALSPLTFLALRPLPSCLQSYCRVSTSPRLLLPSSSSTGSDPFVLLLRILQICDLLLSLVFNLQSSLFRLQQRTPGFRPAAAERRIDPSLATIYWVLHFCFLEFNCSDSILDFFVIEKYFKRTSSLEIGSQNNSSTSSNKRRFLEFEVDNLIADPGQRPKISSYHPNDRDKVRCAYLQKGPCQPRTHDFPQTACGSSFRRFNPNWFDDYGNWLEYSISKDAVFCLCCYLMKPETEGGDAFVTTGFSNWKKKERLQIHVGIHDSAHNQAWRKCEALMRPKQHITTAIEKQSEQAKKNYQIHLTATIDCIRFLLRQGLVFRGNDETDDSVNQGNFLELLNFLAQHNEEIGRAFKNARGNLKLIAPSIQKDIVRAAARETTKVIVDDLGDELFAVLVNEARDISIKEQMSVCLRYVNKEGQVRENFLGLVHVSNTNALSLKLALESLLETHNLSLSRVRGQGYDGASNMQGEFNGLKTLILKENSYAFYVHCFAHQLQLALVTVAKKQVEIALLFNLLTNLCNVVGASCKRRDMLRDSQMTKTIEALKSGEISSGRGLNQEIALKRAGDTRWGSQYETILRLISLFPSVVNVLKYVEKYGNNSEQRAEACHLLNVIQSFEFIFNLHLMKNILGVTNELSQALQRNDQDIVNAMALVKVSKQRLQNIRDDGWSLLLDEVSMFCDKHDITVPIMDDIFVSQGRSRRKVQKISNFHHFQVEIFYQVVDRQLQELNNRFTEVNTELLLCIACLNLRHSVFTFDKEKLIQLAQFYPLEFSSTQLLALDSQLENFILDVRSDDQFSDLNGIGALSQKLVETRKNIVYPLVFLLLKLALVLPVATASVERTFSAMNIIKSRLWNRMGDEFLNDCLVTYIERETFDCIDNEKIIQSFQNMKPRRMEF</sequence>
<reference evidence="3" key="1">
    <citation type="journal article" date="2016" name="Nat. Genet.">
        <title>The genome sequences of Arachis duranensis and Arachis ipaensis, the diploid ancestors of cultivated peanut.</title>
        <authorList>
            <person name="Bertioli D.J."/>
            <person name="Cannon S.B."/>
            <person name="Froenicke L."/>
            <person name="Huang G."/>
            <person name="Farmer A.D."/>
            <person name="Cannon E.K."/>
            <person name="Liu X."/>
            <person name="Gao D."/>
            <person name="Clevenger J."/>
            <person name="Dash S."/>
            <person name="Ren L."/>
            <person name="Moretzsohn M.C."/>
            <person name="Shirasawa K."/>
            <person name="Huang W."/>
            <person name="Vidigal B."/>
            <person name="Abernathy B."/>
            <person name="Chu Y."/>
            <person name="Niederhuth C.E."/>
            <person name="Umale P."/>
            <person name="Araujo A.C."/>
            <person name="Kozik A."/>
            <person name="Kim K.D."/>
            <person name="Burow M.D."/>
            <person name="Varshney R.K."/>
            <person name="Wang X."/>
            <person name="Zhang X."/>
            <person name="Barkley N."/>
            <person name="Guimaraes P.M."/>
            <person name="Isobe S."/>
            <person name="Guo B."/>
            <person name="Liao B."/>
            <person name="Stalker H.T."/>
            <person name="Schmitz R.J."/>
            <person name="Scheffler B.E."/>
            <person name="Leal-Bertioli S.C."/>
            <person name="Xun X."/>
            <person name="Jackson S.A."/>
            <person name="Michelmore R."/>
            <person name="Ozias-Akins P."/>
        </authorList>
    </citation>
    <scope>NUCLEOTIDE SEQUENCE [LARGE SCALE GENOMIC DNA]</scope>
    <source>
        <strain evidence="3">cv. V14167</strain>
    </source>
</reference>
<dbReference type="PANTHER" id="PTHR11697:SF230">
    <property type="entry name" value="ZINC FINGER, MYM DOMAIN CONTAINING 1"/>
    <property type="match status" value="1"/>
</dbReference>
<proteinExistence type="predicted"/>
<accession>A0A6P5M8U3</accession>
<keyword evidence="1" id="KW-0472">Membrane</keyword>
<dbReference type="Pfam" id="PF05699">
    <property type="entry name" value="Dimer_Tnp_hAT"/>
    <property type="match status" value="1"/>
</dbReference>
<dbReference type="PANTHER" id="PTHR11697">
    <property type="entry name" value="GENERAL TRANSCRIPTION FACTOR 2-RELATED ZINC FINGER PROTEIN"/>
    <property type="match status" value="1"/>
</dbReference>
<keyword evidence="1" id="KW-0812">Transmembrane</keyword>
<dbReference type="InterPro" id="IPR006580">
    <property type="entry name" value="Znf_TTF"/>
</dbReference>
<dbReference type="KEGG" id="adu:110273053"/>
<dbReference type="InterPro" id="IPR008906">
    <property type="entry name" value="HATC_C_dom"/>
</dbReference>
<evidence type="ECO:0000256" key="1">
    <source>
        <dbReference type="SAM" id="Phobius"/>
    </source>
</evidence>
<dbReference type="GeneID" id="110273053"/>
<feature type="transmembrane region" description="Helical" evidence="1">
    <location>
        <begin position="868"/>
        <end position="890"/>
    </location>
</feature>
<reference evidence="4" key="2">
    <citation type="submission" date="2025-08" db="UniProtKB">
        <authorList>
            <consortium name="RefSeq"/>
        </authorList>
    </citation>
    <scope>IDENTIFICATION</scope>
    <source>
        <tissue evidence="4">Whole plant</tissue>
    </source>
</reference>
<dbReference type="InterPro" id="IPR012337">
    <property type="entry name" value="RNaseH-like_sf"/>
</dbReference>
<dbReference type="SMART" id="SM00597">
    <property type="entry name" value="ZnF_TTF"/>
    <property type="match status" value="1"/>
</dbReference>
<keyword evidence="1" id="KW-1133">Transmembrane helix</keyword>
<evidence type="ECO:0000259" key="2">
    <source>
        <dbReference type="SMART" id="SM00597"/>
    </source>
</evidence>
<name>A0A6P5M8U3_ARADU</name>
<dbReference type="InterPro" id="IPR055298">
    <property type="entry name" value="AtLOH3-like"/>
</dbReference>
<evidence type="ECO:0000313" key="4">
    <source>
        <dbReference type="RefSeq" id="XP_020981562.1"/>
    </source>
</evidence>
<dbReference type="InterPro" id="IPR025398">
    <property type="entry name" value="DUF4371"/>
</dbReference>
<organism evidence="3 4">
    <name type="scientific">Arachis duranensis</name>
    <name type="common">Wild peanut</name>
    <dbReference type="NCBI Taxonomy" id="130453"/>
    <lineage>
        <taxon>Eukaryota</taxon>
        <taxon>Viridiplantae</taxon>
        <taxon>Streptophyta</taxon>
        <taxon>Embryophyta</taxon>
        <taxon>Tracheophyta</taxon>
        <taxon>Spermatophyta</taxon>
        <taxon>Magnoliopsida</taxon>
        <taxon>eudicotyledons</taxon>
        <taxon>Gunneridae</taxon>
        <taxon>Pentapetalae</taxon>
        <taxon>rosids</taxon>
        <taxon>fabids</taxon>
        <taxon>Fabales</taxon>
        <taxon>Fabaceae</taxon>
        <taxon>Papilionoideae</taxon>
        <taxon>50 kb inversion clade</taxon>
        <taxon>dalbergioids sensu lato</taxon>
        <taxon>Dalbergieae</taxon>
        <taxon>Pterocarpus clade</taxon>
        <taxon>Arachis</taxon>
    </lineage>
</organism>
<dbReference type="GO" id="GO:0046983">
    <property type="term" value="F:protein dimerization activity"/>
    <property type="evidence" value="ECO:0007669"/>
    <property type="project" value="InterPro"/>
</dbReference>
<dbReference type="SUPFAM" id="SSF53098">
    <property type="entry name" value="Ribonuclease H-like"/>
    <property type="match status" value="1"/>
</dbReference>
<keyword evidence="3" id="KW-1185">Reference proteome</keyword>
<dbReference type="Pfam" id="PF14291">
    <property type="entry name" value="DUF4371"/>
    <property type="match status" value="1"/>
</dbReference>
<dbReference type="RefSeq" id="XP_020981562.1">
    <property type="nucleotide sequence ID" value="XM_021125903.1"/>
</dbReference>
<dbReference type="AlphaFoldDB" id="A0A6P5M8U3"/>
<dbReference type="Proteomes" id="UP000515211">
    <property type="component" value="Chromosome 6"/>
</dbReference>
<gene>
    <name evidence="4" type="primary">LOC110273053</name>
</gene>